<reference evidence="2" key="1">
    <citation type="journal article" date="2011" name="Nature">
        <title>Genome sequence and analysis of the tuber crop potato.</title>
        <authorList>
            <consortium name="The Potato Genome Sequencing Consortium"/>
        </authorList>
    </citation>
    <scope>NUCLEOTIDE SEQUENCE [LARGE SCALE GENOMIC DNA]</scope>
    <source>
        <strain evidence="2">cv. DM1-3 516 R44</strain>
    </source>
</reference>
<dbReference type="InParanoid" id="M1DFX0"/>
<evidence type="ECO:0000313" key="1">
    <source>
        <dbReference type="EnsemblPlants" id="PGSC0003DMT400088410"/>
    </source>
</evidence>
<proteinExistence type="predicted"/>
<dbReference type="EnsemblPlants" id="PGSC0003DMT400088410">
    <property type="protein sequence ID" value="PGSC0003DMT400088410"/>
    <property type="gene ID" value="PGSC0003DMG400037981"/>
</dbReference>
<dbReference type="Gramene" id="PGSC0003DMT400088410">
    <property type="protein sequence ID" value="PGSC0003DMT400088410"/>
    <property type="gene ID" value="PGSC0003DMG400037981"/>
</dbReference>
<reference evidence="1" key="2">
    <citation type="submission" date="2015-06" db="UniProtKB">
        <authorList>
            <consortium name="EnsemblPlants"/>
        </authorList>
    </citation>
    <scope>IDENTIFICATION</scope>
    <source>
        <strain evidence="1">DM1-3 516 R44</strain>
    </source>
</reference>
<dbReference type="HOGENOM" id="CLU_1186732_0_0_1"/>
<name>M1DFX0_SOLTU</name>
<evidence type="ECO:0000313" key="2">
    <source>
        <dbReference type="Proteomes" id="UP000011115"/>
    </source>
</evidence>
<dbReference type="Proteomes" id="UP000011115">
    <property type="component" value="Unassembled WGS sequence"/>
</dbReference>
<dbReference type="PaxDb" id="4113-PGSC0003DMT400088410"/>
<accession>M1DFX0</accession>
<protein>
    <submittedName>
        <fullName evidence="1">Uncharacterized protein</fullName>
    </submittedName>
</protein>
<organism evidence="1 2">
    <name type="scientific">Solanum tuberosum</name>
    <name type="common">Potato</name>
    <dbReference type="NCBI Taxonomy" id="4113"/>
    <lineage>
        <taxon>Eukaryota</taxon>
        <taxon>Viridiplantae</taxon>
        <taxon>Streptophyta</taxon>
        <taxon>Embryophyta</taxon>
        <taxon>Tracheophyta</taxon>
        <taxon>Spermatophyta</taxon>
        <taxon>Magnoliopsida</taxon>
        <taxon>eudicotyledons</taxon>
        <taxon>Gunneridae</taxon>
        <taxon>Pentapetalae</taxon>
        <taxon>asterids</taxon>
        <taxon>lamiids</taxon>
        <taxon>Solanales</taxon>
        <taxon>Solanaceae</taxon>
        <taxon>Solanoideae</taxon>
        <taxon>Solaneae</taxon>
        <taxon>Solanum</taxon>
    </lineage>
</organism>
<sequence>MWRLAHRIEQYVHLLLIGSFGYPGTLVKGLWQVTEVPFSSLNGEPFSLASRCFVRPPMLQAIIQAWCCPTGSSFTVHMFPFKTWNSLLGIHTCQTTSILMNTLSKMEALGLEMVPRKGFQALLGNKWALKELPAEQHHVWLIAWSMGSLTKKGGENEHVVPFGELTSTSVTHQATLARVLTSPKVPRNYNWKFLTRRAEEQLAYLPMAWAMSTRSANVQIATRPIFRSLLGPFM</sequence>
<dbReference type="AlphaFoldDB" id="M1DFX0"/>
<keyword evidence="2" id="KW-1185">Reference proteome</keyword>